<dbReference type="PANTHER" id="PTHR11207">
    <property type="entry name" value="RIBONUCLEASE III"/>
    <property type="match status" value="1"/>
</dbReference>
<keyword evidence="5" id="KW-0687">Ribonucleoprotein</keyword>
<accession>A0A9N9A9K8</accession>
<name>A0A9N9A9K8_9GLOM</name>
<evidence type="ECO:0000256" key="8">
    <source>
        <dbReference type="PROSITE-ProRule" id="PRU00266"/>
    </source>
</evidence>
<evidence type="ECO:0000256" key="5">
    <source>
        <dbReference type="ARBA" id="ARBA00023274"/>
    </source>
</evidence>
<feature type="region of interest" description="Disordered" evidence="9">
    <location>
        <begin position="1"/>
        <end position="29"/>
    </location>
</feature>
<evidence type="ECO:0000256" key="9">
    <source>
        <dbReference type="SAM" id="MobiDB-lite"/>
    </source>
</evidence>
<dbReference type="GO" id="GO:0005739">
    <property type="term" value="C:mitochondrion"/>
    <property type="evidence" value="ECO:0007669"/>
    <property type="project" value="TreeGrafter"/>
</dbReference>
<evidence type="ECO:0000259" key="11">
    <source>
        <dbReference type="PROSITE" id="PS50142"/>
    </source>
</evidence>
<dbReference type="SMART" id="SM00535">
    <property type="entry name" value="RIBOc"/>
    <property type="match status" value="1"/>
</dbReference>
<feature type="domain" description="RNase III" evidence="11">
    <location>
        <begin position="35"/>
        <end position="180"/>
    </location>
</feature>
<dbReference type="GO" id="GO:0004525">
    <property type="term" value="F:ribonuclease III activity"/>
    <property type="evidence" value="ECO:0007669"/>
    <property type="project" value="InterPro"/>
</dbReference>
<evidence type="ECO:0000256" key="3">
    <source>
        <dbReference type="ARBA" id="ARBA00022980"/>
    </source>
</evidence>
<evidence type="ECO:0000256" key="2">
    <source>
        <dbReference type="ARBA" id="ARBA00022884"/>
    </source>
</evidence>
<keyword evidence="4" id="KW-0496">Mitochondrion</keyword>
<dbReference type="AlphaFoldDB" id="A0A9N9A9K8"/>
<dbReference type="OrthoDB" id="67027at2759"/>
<evidence type="ECO:0000256" key="6">
    <source>
        <dbReference type="ARBA" id="ARBA00024034"/>
    </source>
</evidence>
<gene>
    <name evidence="12" type="ORF">DEBURN_LOCUS5728</name>
</gene>
<feature type="compositionally biased region" description="Polar residues" evidence="9">
    <location>
        <begin position="1"/>
        <end position="23"/>
    </location>
</feature>
<dbReference type="SUPFAM" id="SSF69065">
    <property type="entry name" value="RNase III domain-like"/>
    <property type="match status" value="1"/>
</dbReference>
<comment type="caution">
    <text evidence="12">The sequence shown here is derived from an EMBL/GenBank/DDBJ whole genome shotgun (WGS) entry which is preliminary data.</text>
</comment>
<evidence type="ECO:0000256" key="4">
    <source>
        <dbReference type="ARBA" id="ARBA00023128"/>
    </source>
</evidence>
<proteinExistence type="inferred from homology"/>
<feature type="domain" description="DRBM" evidence="10">
    <location>
        <begin position="204"/>
        <end position="274"/>
    </location>
</feature>
<dbReference type="InterPro" id="IPR044444">
    <property type="entry name" value="Ribosomal_mL44_DSRM_metazoa"/>
</dbReference>
<dbReference type="EMBL" id="CAJVPK010000527">
    <property type="protein sequence ID" value="CAG8522378.1"/>
    <property type="molecule type" value="Genomic_DNA"/>
</dbReference>
<dbReference type="Proteomes" id="UP000789706">
    <property type="component" value="Unassembled WGS sequence"/>
</dbReference>
<organism evidence="12 13">
    <name type="scientific">Diversispora eburnea</name>
    <dbReference type="NCBI Taxonomy" id="1213867"/>
    <lineage>
        <taxon>Eukaryota</taxon>
        <taxon>Fungi</taxon>
        <taxon>Fungi incertae sedis</taxon>
        <taxon>Mucoromycota</taxon>
        <taxon>Glomeromycotina</taxon>
        <taxon>Glomeromycetes</taxon>
        <taxon>Diversisporales</taxon>
        <taxon>Diversisporaceae</taxon>
        <taxon>Diversispora</taxon>
    </lineage>
</organism>
<evidence type="ECO:0000256" key="1">
    <source>
        <dbReference type="ARBA" id="ARBA00004173"/>
    </source>
</evidence>
<keyword evidence="2 8" id="KW-0694">RNA-binding</keyword>
<keyword evidence="13" id="KW-1185">Reference proteome</keyword>
<evidence type="ECO:0000313" key="13">
    <source>
        <dbReference type="Proteomes" id="UP000789706"/>
    </source>
</evidence>
<protein>
    <recommendedName>
        <fullName evidence="7">Large ribosomal subunit protein mL44</fullName>
    </recommendedName>
</protein>
<dbReference type="Gene3D" id="3.30.160.20">
    <property type="match status" value="1"/>
</dbReference>
<dbReference type="InterPro" id="IPR036389">
    <property type="entry name" value="RNase_III_sf"/>
</dbReference>
<dbReference type="CDD" id="cd00593">
    <property type="entry name" value="RIBOc"/>
    <property type="match status" value="1"/>
</dbReference>
<dbReference type="Pfam" id="PF14622">
    <property type="entry name" value="Ribonucleas_3_3"/>
    <property type="match status" value="1"/>
</dbReference>
<dbReference type="Gene3D" id="1.10.1520.10">
    <property type="entry name" value="Ribonuclease III domain"/>
    <property type="match status" value="1"/>
</dbReference>
<evidence type="ECO:0000256" key="7">
    <source>
        <dbReference type="ARBA" id="ARBA00035187"/>
    </source>
</evidence>
<dbReference type="PANTHER" id="PTHR11207:SF32">
    <property type="entry name" value="LARGE RIBOSOMAL SUBUNIT PROTEIN ML44"/>
    <property type="match status" value="1"/>
</dbReference>
<dbReference type="SUPFAM" id="SSF54768">
    <property type="entry name" value="dsRNA-binding domain-like"/>
    <property type="match status" value="1"/>
</dbReference>
<feature type="region of interest" description="Disordered" evidence="9">
    <location>
        <begin position="286"/>
        <end position="307"/>
    </location>
</feature>
<dbReference type="GO" id="GO:0006396">
    <property type="term" value="P:RNA processing"/>
    <property type="evidence" value="ECO:0007669"/>
    <property type="project" value="InterPro"/>
</dbReference>
<comment type="similarity">
    <text evidence="6">Belongs to the ribonuclease III family. Mitochondrion-specific ribosomal protein mL44 subfamily.</text>
</comment>
<reference evidence="12" key="1">
    <citation type="submission" date="2021-06" db="EMBL/GenBank/DDBJ databases">
        <authorList>
            <person name="Kallberg Y."/>
            <person name="Tangrot J."/>
            <person name="Rosling A."/>
        </authorList>
    </citation>
    <scope>NUCLEOTIDE SEQUENCE</scope>
    <source>
        <strain evidence="12">AZ414A</strain>
    </source>
</reference>
<dbReference type="GO" id="GO:0003735">
    <property type="term" value="F:structural constituent of ribosome"/>
    <property type="evidence" value="ECO:0007669"/>
    <property type="project" value="TreeGrafter"/>
</dbReference>
<comment type="subcellular location">
    <subcellularLocation>
        <location evidence="1">Mitochondrion</location>
    </subcellularLocation>
</comment>
<dbReference type="Pfam" id="PF22892">
    <property type="entry name" value="DSRM_MRPL44"/>
    <property type="match status" value="1"/>
</dbReference>
<dbReference type="PROSITE" id="PS50137">
    <property type="entry name" value="DS_RBD"/>
    <property type="match status" value="1"/>
</dbReference>
<evidence type="ECO:0000259" key="10">
    <source>
        <dbReference type="PROSITE" id="PS50137"/>
    </source>
</evidence>
<sequence length="307" mass="34855">MTFLTHFNKNNRNYVKTSRNKNNNDNEEDTISPQLYALAARLNIRVSHPKLLLQAVTHKTYDNTTLPSSEGFRVLGNHALGLYVTEYLHIKYPLIPLPCLQKALTGYCGHVSLAAFGQEVGLQHVVRWHPITDEYLYKHSKIYSNMVPEDKPVKIKQVTISNVIAESVQSIIGILYKDNATQKFIHDHILSREVKIQDTMHLEDPQKELFALMRRKERAQPIARLKGESGALSSNPVFVVGIYSDIDQLGEGYGSSKKMAEFRAFRDALHQYYLKEVKDFTLPSSVNSPEAQANFKPTEIGDTTPKL</sequence>
<dbReference type="GO" id="GO:0003723">
    <property type="term" value="F:RNA binding"/>
    <property type="evidence" value="ECO:0007669"/>
    <property type="project" value="UniProtKB-UniRule"/>
</dbReference>
<evidence type="ECO:0000313" key="12">
    <source>
        <dbReference type="EMBL" id="CAG8522378.1"/>
    </source>
</evidence>
<dbReference type="InterPro" id="IPR014720">
    <property type="entry name" value="dsRBD_dom"/>
</dbReference>
<dbReference type="InterPro" id="IPR000999">
    <property type="entry name" value="RNase_III_dom"/>
</dbReference>
<keyword evidence="3" id="KW-0689">Ribosomal protein</keyword>
<dbReference type="PROSITE" id="PS50142">
    <property type="entry name" value="RNASE_3_2"/>
    <property type="match status" value="1"/>
</dbReference>